<dbReference type="GeneID" id="20237963"/>
<reference evidence="2 3" key="1">
    <citation type="journal article" date="2013" name="Nature">
        <title>Insights into bilaterian evolution from three spiralian genomes.</title>
        <authorList>
            <person name="Simakov O."/>
            <person name="Marletaz F."/>
            <person name="Cho S.J."/>
            <person name="Edsinger-Gonzales E."/>
            <person name="Havlak P."/>
            <person name="Hellsten U."/>
            <person name="Kuo D.H."/>
            <person name="Larsson T."/>
            <person name="Lv J."/>
            <person name="Arendt D."/>
            <person name="Savage R."/>
            <person name="Osoegawa K."/>
            <person name="de Jong P."/>
            <person name="Grimwood J."/>
            <person name="Chapman J.A."/>
            <person name="Shapiro H."/>
            <person name="Aerts A."/>
            <person name="Otillar R.P."/>
            <person name="Terry A.Y."/>
            <person name="Boore J.L."/>
            <person name="Grigoriev I.V."/>
            <person name="Lindberg D.R."/>
            <person name="Seaver E.C."/>
            <person name="Weisblat D.A."/>
            <person name="Putnam N.H."/>
            <person name="Rokhsar D.S."/>
        </authorList>
    </citation>
    <scope>NUCLEOTIDE SEQUENCE [LARGE SCALE GENOMIC DNA]</scope>
</reference>
<accession>V4ATS9</accession>
<dbReference type="AlphaFoldDB" id="V4ATS9"/>
<feature type="chain" id="PRO_5004717503" description="IgGFc-binding protein N-terminal domain-containing protein" evidence="1">
    <location>
        <begin position="19"/>
        <end position="219"/>
    </location>
</feature>
<dbReference type="OrthoDB" id="6020543at2759"/>
<keyword evidence="3" id="KW-1185">Reference proteome</keyword>
<dbReference type="CTD" id="20237963"/>
<proteinExistence type="predicted"/>
<dbReference type="RefSeq" id="XP_009051019.1">
    <property type="nucleotide sequence ID" value="XM_009052771.1"/>
</dbReference>
<keyword evidence="1" id="KW-0732">Signal</keyword>
<evidence type="ECO:0000256" key="1">
    <source>
        <dbReference type="SAM" id="SignalP"/>
    </source>
</evidence>
<sequence>MLQIFVVLSIICVSSLEGCKEQCLFHYDVTFNDAHSRCGHLTRGDVTIFDSKAVFSGDGYISLPVFERNTLQPYFAMAFKVKYTGKHGNRQKSIAILSNGCGESRPSIELSLLESTMTLKMVLTVDEMKSEEVVLSVPNVDIRKETLIKIGQDGNKIQFKVGDKPIHVMEKGMYEHIVLSECPLQIGSGYGLLPLVGEFDEFVFYPCINEGFFEQEIFP</sequence>
<dbReference type="Proteomes" id="UP000030746">
    <property type="component" value="Unassembled WGS sequence"/>
</dbReference>
<dbReference type="KEGG" id="lgi:LOTGIDRAFT_159120"/>
<protein>
    <recommendedName>
        <fullName evidence="4">IgGFc-binding protein N-terminal domain-containing protein</fullName>
    </recommendedName>
</protein>
<name>V4ATS9_LOTGI</name>
<evidence type="ECO:0008006" key="4">
    <source>
        <dbReference type="Google" id="ProtNLM"/>
    </source>
</evidence>
<dbReference type="OMA" id="KEYSHRC"/>
<feature type="signal peptide" evidence="1">
    <location>
        <begin position="1"/>
        <end position="18"/>
    </location>
</feature>
<dbReference type="EMBL" id="KB201262">
    <property type="protein sequence ID" value="ESO98320.1"/>
    <property type="molecule type" value="Genomic_DNA"/>
</dbReference>
<gene>
    <name evidence="2" type="ORF">LOTGIDRAFT_159120</name>
</gene>
<evidence type="ECO:0000313" key="3">
    <source>
        <dbReference type="Proteomes" id="UP000030746"/>
    </source>
</evidence>
<evidence type="ECO:0000313" key="2">
    <source>
        <dbReference type="EMBL" id="ESO98320.1"/>
    </source>
</evidence>
<organism evidence="2 3">
    <name type="scientific">Lottia gigantea</name>
    <name type="common">Giant owl limpet</name>
    <dbReference type="NCBI Taxonomy" id="225164"/>
    <lineage>
        <taxon>Eukaryota</taxon>
        <taxon>Metazoa</taxon>
        <taxon>Spiralia</taxon>
        <taxon>Lophotrochozoa</taxon>
        <taxon>Mollusca</taxon>
        <taxon>Gastropoda</taxon>
        <taxon>Patellogastropoda</taxon>
        <taxon>Lottioidea</taxon>
        <taxon>Lottiidae</taxon>
        <taxon>Lottia</taxon>
    </lineage>
</organism>
<dbReference type="HOGENOM" id="CLU_1262819_0_0_1"/>